<evidence type="ECO:0000313" key="4">
    <source>
        <dbReference type="Proteomes" id="UP000231179"/>
    </source>
</evidence>
<evidence type="ECO:0008006" key="5">
    <source>
        <dbReference type="Google" id="ProtNLM"/>
    </source>
</evidence>
<keyword evidence="4" id="KW-1185">Reference proteome</keyword>
<feature type="transmembrane region" description="Helical" evidence="2">
    <location>
        <begin position="333"/>
        <end position="356"/>
    </location>
</feature>
<feature type="transmembrane region" description="Helical" evidence="2">
    <location>
        <begin position="499"/>
        <end position="521"/>
    </location>
</feature>
<feature type="transmembrane region" description="Helical" evidence="2">
    <location>
        <begin position="446"/>
        <end position="465"/>
    </location>
</feature>
<feature type="region of interest" description="Disordered" evidence="1">
    <location>
        <begin position="82"/>
        <end position="107"/>
    </location>
</feature>
<keyword evidence="2" id="KW-0812">Transmembrane</keyword>
<proteinExistence type="predicted"/>
<sequence>MAFFGLLGKDNKTNSQPQGDNFGVQNIQNLPNHQNNNMMQASHVNNLQPGYQPQPQQQMPQQQQINFAQDERLSYQRDILREKNEIYRDNQTPRLDNVPTNSYQTNYAPQRGQQQNVYQNQYQPQQQVQQQSLSNYVPQQQLYNPGLANNAPNQGYYQPNPHIYQNQPVENQQPAGNEFYYQNAGVVYENPPTMPADYDNSFYANNYQQASPYQGNQYQQFYQNQVYQNYGQPQGYVVNGAYGYEENVNYAPNPYNNYQHNNGDSYASQYKKAKVIEKPMVREIRSEKFRNIFLMFAGIIGIVATSLMLAVYYNANEAGVFMGIKKESVMYPFASIFFLLLAIACFGWATTDLALLTNGVSKFLYEQKSGYETIPYFIIRNYKNMIAREVYVNWIAFATYIVGSICLGILYFLQGQYQGSIDRGVLPEVKFFFWTIGTLKSFKTDITINIIILFAMFGFHIFNVVSTRSRKNNIAGYYNHEPISPTEIREIKKRANRTCLIIMLVILALILIAIIIPWLIIRKKQGKPLRPWSLT</sequence>
<accession>A0A2K8KHZ1</accession>
<gene>
    <name evidence="3" type="ORF">SCLAR_v1c10060</name>
</gene>
<evidence type="ECO:0000313" key="3">
    <source>
        <dbReference type="EMBL" id="ATX71308.1"/>
    </source>
</evidence>
<dbReference type="EMBL" id="CP024870">
    <property type="protein sequence ID" value="ATX71308.1"/>
    <property type="molecule type" value="Genomic_DNA"/>
</dbReference>
<feature type="transmembrane region" description="Helical" evidence="2">
    <location>
        <begin position="292"/>
        <end position="313"/>
    </location>
</feature>
<dbReference type="Proteomes" id="UP000231179">
    <property type="component" value="Chromosome"/>
</dbReference>
<feature type="region of interest" description="Disordered" evidence="1">
    <location>
        <begin position="142"/>
        <end position="169"/>
    </location>
</feature>
<dbReference type="AlphaFoldDB" id="A0A2K8KHZ1"/>
<dbReference type="InterPro" id="IPR059214">
    <property type="entry name" value="MSC_0882-like"/>
</dbReference>
<organism evidence="3 4">
    <name type="scientific">Spiroplasma clarkii</name>
    <dbReference type="NCBI Taxonomy" id="2139"/>
    <lineage>
        <taxon>Bacteria</taxon>
        <taxon>Bacillati</taxon>
        <taxon>Mycoplasmatota</taxon>
        <taxon>Mollicutes</taxon>
        <taxon>Entomoplasmatales</taxon>
        <taxon>Spiroplasmataceae</taxon>
        <taxon>Spiroplasma</taxon>
    </lineage>
</organism>
<feature type="compositionally biased region" description="Polar residues" evidence="1">
    <location>
        <begin position="89"/>
        <end position="107"/>
    </location>
</feature>
<feature type="transmembrane region" description="Helical" evidence="2">
    <location>
        <begin position="390"/>
        <end position="413"/>
    </location>
</feature>
<dbReference type="RefSeq" id="WP_100254846.1">
    <property type="nucleotide sequence ID" value="NZ_CP024870.1"/>
</dbReference>
<feature type="region of interest" description="Disordered" evidence="1">
    <location>
        <begin position="1"/>
        <end position="65"/>
    </location>
</feature>
<keyword evidence="2" id="KW-1133">Transmembrane helix</keyword>
<feature type="compositionally biased region" description="Low complexity" evidence="1">
    <location>
        <begin position="25"/>
        <end position="40"/>
    </location>
</feature>
<keyword evidence="2" id="KW-0472">Membrane</keyword>
<feature type="compositionally biased region" description="Low complexity" evidence="1">
    <location>
        <begin position="48"/>
        <end position="64"/>
    </location>
</feature>
<protein>
    <recommendedName>
        <fullName evidence="5">Transmembrane protein</fullName>
    </recommendedName>
</protein>
<reference evidence="3 4" key="1">
    <citation type="submission" date="2017-11" db="EMBL/GenBank/DDBJ databases">
        <title>Complete genome sequence of Spiroplasma clarkii CN-5 (DSM 19994).</title>
        <authorList>
            <person name="Tsai Y.-M."/>
            <person name="Chang A."/>
            <person name="Lo W.-S."/>
            <person name="Kuo C.-H."/>
        </authorList>
    </citation>
    <scope>NUCLEOTIDE SEQUENCE [LARGE SCALE GENOMIC DNA]</scope>
    <source>
        <strain evidence="3 4">CN-5</strain>
    </source>
</reference>
<evidence type="ECO:0000256" key="1">
    <source>
        <dbReference type="SAM" id="MobiDB-lite"/>
    </source>
</evidence>
<feature type="compositionally biased region" description="Polar residues" evidence="1">
    <location>
        <begin position="150"/>
        <end position="169"/>
    </location>
</feature>
<dbReference type="NCBIfam" id="NF045846">
    <property type="entry name" value="MSC0882_dom"/>
    <property type="match status" value="1"/>
</dbReference>
<name>A0A2K8KHZ1_9MOLU</name>
<evidence type="ECO:0000256" key="2">
    <source>
        <dbReference type="SAM" id="Phobius"/>
    </source>
</evidence>